<dbReference type="NCBIfam" id="TIGR01845">
    <property type="entry name" value="outer_NodT"/>
    <property type="match status" value="1"/>
</dbReference>
<keyword evidence="2" id="KW-1134">Transmembrane beta strand</keyword>
<dbReference type="InterPro" id="IPR003423">
    <property type="entry name" value="OMP_efflux"/>
</dbReference>
<dbReference type="Gene3D" id="1.20.1600.10">
    <property type="entry name" value="Outer membrane efflux proteins (OEP)"/>
    <property type="match status" value="1"/>
</dbReference>
<sequence>MRKSNITIYSTLALVALLAACRMGKDYQRSDLALPTQFANTTATADTSSVADMEWKKYFSDPTLQSLIGHALDNSFDIQLAMKRVEEARSYAKQAKVNWGPTISANLTASSTFPSKNSLNGISLKNFLGKEHLEDYNLNAGLNWEIDIWGKLRGQREAANANYLQSFEAGRAVQTALVANIASSYFNLLMLDAQLEVAKRSVNLGDTIVQFISLQKQAGQATELAVQQATSQQQTAKILIPQLEQQIAIQENTIHILSGDQPGTIARTTKLQEYKAWEQLPTGVPAAVVSRRPDVRSNEMALVSANARVGVAQASMYPTISITASGGLNAFEFTKWFNIPGSLFATGLAGITQPIFQRRALKTQFEVAKLQRDEAAISFRQSAYNAMGEVANALVSIDKLKTQFQLSNDQVTLSNSAIGNAKLLYKSGLADYLEVITAQSNLLQAELYNATIQRNQLDAMVELYRALGGGWK</sequence>
<dbReference type="RefSeq" id="WP_209139490.1">
    <property type="nucleotide sequence ID" value="NZ_JAGHKO010000003.1"/>
</dbReference>
<name>A0ABS3YUJ0_9BACT</name>
<dbReference type="PANTHER" id="PTHR30203:SF33">
    <property type="entry name" value="BLR4455 PROTEIN"/>
    <property type="match status" value="1"/>
</dbReference>
<keyword evidence="2" id="KW-0449">Lipoprotein</keyword>
<proteinExistence type="inferred from homology"/>
<keyword evidence="2" id="KW-0812">Transmembrane</keyword>
<comment type="subcellular location">
    <subcellularLocation>
        <location evidence="2">Cell membrane</location>
        <topology evidence="2">Lipid-anchor</topology>
    </subcellularLocation>
</comment>
<dbReference type="PANTHER" id="PTHR30203">
    <property type="entry name" value="OUTER MEMBRANE CATION EFFLUX PROTEIN"/>
    <property type="match status" value="1"/>
</dbReference>
<dbReference type="PROSITE" id="PS51257">
    <property type="entry name" value="PROKAR_LIPOPROTEIN"/>
    <property type="match status" value="1"/>
</dbReference>
<keyword evidence="2" id="KW-0472">Membrane</keyword>
<evidence type="ECO:0000256" key="1">
    <source>
        <dbReference type="ARBA" id="ARBA00007613"/>
    </source>
</evidence>
<evidence type="ECO:0000313" key="3">
    <source>
        <dbReference type="EMBL" id="MBO9201433.1"/>
    </source>
</evidence>
<reference evidence="3 4" key="1">
    <citation type="submission" date="2021-03" db="EMBL/GenBank/DDBJ databases">
        <title>Assistant Professor.</title>
        <authorList>
            <person name="Huq M.A."/>
        </authorList>
    </citation>
    <scope>NUCLEOTIDE SEQUENCE [LARGE SCALE GENOMIC DNA]</scope>
    <source>
        <strain evidence="3 4">MAH-29</strain>
    </source>
</reference>
<organism evidence="3 4">
    <name type="scientific">Niastella soli</name>
    <dbReference type="NCBI Taxonomy" id="2821487"/>
    <lineage>
        <taxon>Bacteria</taxon>
        <taxon>Pseudomonadati</taxon>
        <taxon>Bacteroidota</taxon>
        <taxon>Chitinophagia</taxon>
        <taxon>Chitinophagales</taxon>
        <taxon>Chitinophagaceae</taxon>
        <taxon>Niastella</taxon>
    </lineage>
</organism>
<accession>A0ABS3YUJ0</accession>
<gene>
    <name evidence="3" type="ORF">J7I42_14220</name>
</gene>
<dbReference type="Proteomes" id="UP000677244">
    <property type="component" value="Unassembled WGS sequence"/>
</dbReference>
<keyword evidence="2" id="KW-0564">Palmitate</keyword>
<evidence type="ECO:0000313" key="4">
    <source>
        <dbReference type="Proteomes" id="UP000677244"/>
    </source>
</evidence>
<dbReference type="SUPFAM" id="SSF56954">
    <property type="entry name" value="Outer membrane efflux proteins (OEP)"/>
    <property type="match status" value="1"/>
</dbReference>
<dbReference type="EMBL" id="JAGHKO010000003">
    <property type="protein sequence ID" value="MBO9201433.1"/>
    <property type="molecule type" value="Genomic_DNA"/>
</dbReference>
<dbReference type="Pfam" id="PF02321">
    <property type="entry name" value="OEP"/>
    <property type="match status" value="2"/>
</dbReference>
<evidence type="ECO:0000256" key="2">
    <source>
        <dbReference type="RuleBase" id="RU362097"/>
    </source>
</evidence>
<dbReference type="InterPro" id="IPR010131">
    <property type="entry name" value="MdtP/NodT-like"/>
</dbReference>
<comment type="caution">
    <text evidence="3">The sequence shown here is derived from an EMBL/GenBank/DDBJ whole genome shotgun (WGS) entry which is preliminary data.</text>
</comment>
<protein>
    <submittedName>
        <fullName evidence="3">Efflux transporter outer membrane subunit</fullName>
    </submittedName>
</protein>
<keyword evidence="4" id="KW-1185">Reference proteome</keyword>
<comment type="similarity">
    <text evidence="1 2">Belongs to the outer membrane factor (OMF) (TC 1.B.17) family.</text>
</comment>
<dbReference type="Gene3D" id="2.20.200.10">
    <property type="entry name" value="Outer membrane efflux proteins (OEP)"/>
    <property type="match status" value="1"/>
</dbReference>